<keyword evidence="4" id="KW-0963">Cytoplasm</keyword>
<evidence type="ECO:0000313" key="11">
    <source>
        <dbReference type="Proteomes" id="UP000007879"/>
    </source>
</evidence>
<dbReference type="PRINTS" id="PR00304">
    <property type="entry name" value="TCOMPLEXTCP1"/>
</dbReference>
<comment type="subcellular location">
    <subcellularLocation>
        <location evidence="1">Cytoplasm</location>
    </subcellularLocation>
</comment>
<sequence>MATNFNQDNAFKDKDKPTSIRTSNIIAAKAVADAVRTSLGPRGMDKMIQGESGDVTITNDGATILKQMQVIHPVARMLVELSKAQDIEAGDGTTSVVILAGSLLNASQKLLARGIHPTTVSESYQKAADKAVEILTNMAVPVSLSDRQSLLKSATTSLSSKVVSQYSSQLAPISVDAVLKVIDPSVATNVDLRDIRVIKKLGGTVEDTELVEGLVLEQKVSHIAGGTTRVEKAKIGLIQFCISPPKTDMENQVIVSDYSQMDRILREEKQYILEICKKIKKAGCNVLLIQKSILRDAVNDLALHYLAKMKVLVVREIEREDVEFIARTLNCRPIASLDHFLPEHLGSASLVEEVSTGTSKVVKFTGTTSTAKTVSLIVRGSNKLVLEEAERSLHDALCVIRCLVKTKALIAGGGAPEIELSLRLMEYAQTLSGMESYCVRAFAEAMEVIPSTLAENAGLNPIAVVTELRNKHAQGEKTAGINVRKGTITNILEENVVQPLLVSTSAVVLASEAVRSILKIDDMVNAK</sequence>
<protein>
    <recommendedName>
        <fullName evidence="3 9">T-complex protein 1 subunit delta</fullName>
    </recommendedName>
</protein>
<dbReference type="OrthoDB" id="10248520at2759"/>
<dbReference type="KEGG" id="aqu:100639310"/>
<reference evidence="11" key="1">
    <citation type="journal article" date="2010" name="Nature">
        <title>The Amphimedon queenslandica genome and the evolution of animal complexity.</title>
        <authorList>
            <person name="Srivastava M."/>
            <person name="Simakov O."/>
            <person name="Chapman J."/>
            <person name="Fahey B."/>
            <person name="Gauthier M.E."/>
            <person name="Mitros T."/>
            <person name="Richards G.S."/>
            <person name="Conaco C."/>
            <person name="Dacre M."/>
            <person name="Hellsten U."/>
            <person name="Larroux C."/>
            <person name="Putnam N.H."/>
            <person name="Stanke M."/>
            <person name="Adamska M."/>
            <person name="Darling A."/>
            <person name="Degnan S.M."/>
            <person name="Oakley T.H."/>
            <person name="Plachetzki D.C."/>
            <person name="Zhai Y."/>
            <person name="Adamski M."/>
            <person name="Calcino A."/>
            <person name="Cummins S.F."/>
            <person name="Goodstein D.M."/>
            <person name="Harris C."/>
            <person name="Jackson D.J."/>
            <person name="Leys S.P."/>
            <person name="Shu S."/>
            <person name="Woodcroft B.J."/>
            <person name="Vervoort M."/>
            <person name="Kosik K.S."/>
            <person name="Manning G."/>
            <person name="Degnan B.M."/>
            <person name="Rokhsar D.S."/>
        </authorList>
    </citation>
    <scope>NUCLEOTIDE SEQUENCE [LARGE SCALE GENOMIC DNA]</scope>
</reference>
<dbReference type="OMA" id="HPAANMI"/>
<dbReference type="GO" id="GO:0140662">
    <property type="term" value="F:ATP-dependent protein folding chaperone"/>
    <property type="evidence" value="ECO:0007669"/>
    <property type="project" value="InterPro"/>
</dbReference>
<evidence type="ECO:0000256" key="7">
    <source>
        <dbReference type="ARBA" id="ARBA00023186"/>
    </source>
</evidence>
<dbReference type="InterPro" id="IPR012717">
    <property type="entry name" value="Chap_CCT_delta"/>
</dbReference>
<dbReference type="InterPro" id="IPR002423">
    <property type="entry name" value="Cpn60/GroEL/TCP-1"/>
</dbReference>
<dbReference type="Pfam" id="PF00118">
    <property type="entry name" value="Cpn60_TCP1"/>
    <property type="match status" value="1"/>
</dbReference>
<keyword evidence="6 8" id="KW-0067">ATP-binding</keyword>
<evidence type="ECO:0000256" key="8">
    <source>
        <dbReference type="RuleBase" id="RU004187"/>
    </source>
</evidence>
<comment type="similarity">
    <text evidence="2 8">Belongs to the TCP-1 chaperonin family.</text>
</comment>
<keyword evidence="5 8" id="KW-0547">Nucleotide-binding</keyword>
<dbReference type="GO" id="GO:0005737">
    <property type="term" value="C:cytoplasm"/>
    <property type="evidence" value="ECO:0007669"/>
    <property type="project" value="UniProtKB-SubCell"/>
</dbReference>
<dbReference type="InterPro" id="IPR002194">
    <property type="entry name" value="Chaperonin_TCP-1_CS"/>
</dbReference>
<accession>A0A1X7VEA1</accession>
<dbReference type="Gene3D" id="3.50.7.10">
    <property type="entry name" value="GroEL"/>
    <property type="match status" value="1"/>
</dbReference>
<proteinExistence type="inferred from homology"/>
<name>A0A1X7VEA1_AMPQE</name>
<dbReference type="InterPro" id="IPR053374">
    <property type="entry name" value="TCP-1_chaperonin"/>
</dbReference>
<reference evidence="10" key="2">
    <citation type="submission" date="2017-05" db="UniProtKB">
        <authorList>
            <consortium name="EnsemblMetazoa"/>
        </authorList>
    </citation>
    <scope>IDENTIFICATION</scope>
</reference>
<dbReference type="InterPro" id="IPR027409">
    <property type="entry name" value="GroEL-like_apical_dom_sf"/>
</dbReference>
<dbReference type="PROSITE" id="PS00750">
    <property type="entry name" value="TCP1_1"/>
    <property type="match status" value="1"/>
</dbReference>
<dbReference type="STRING" id="400682.A0A1X7VEA1"/>
<dbReference type="SUPFAM" id="SSF52029">
    <property type="entry name" value="GroEL apical domain-like"/>
    <property type="match status" value="1"/>
</dbReference>
<dbReference type="GO" id="GO:0051082">
    <property type="term" value="F:unfolded protein binding"/>
    <property type="evidence" value="ECO:0007669"/>
    <property type="project" value="InterPro"/>
</dbReference>
<keyword evidence="7 8" id="KW-0143">Chaperone</keyword>
<dbReference type="InterPro" id="IPR027410">
    <property type="entry name" value="TCP-1-like_intermed_sf"/>
</dbReference>
<evidence type="ECO:0000256" key="2">
    <source>
        <dbReference type="ARBA" id="ARBA00008020"/>
    </source>
</evidence>
<dbReference type="InterPro" id="IPR027413">
    <property type="entry name" value="GROEL-like_equatorial_sf"/>
</dbReference>
<dbReference type="EnsemblMetazoa" id="XM_011412178.2">
    <property type="protein sequence ID" value="XP_011410480.2"/>
    <property type="gene ID" value="LOC100639310"/>
</dbReference>
<dbReference type="PROSITE" id="PS00751">
    <property type="entry name" value="TCP1_2"/>
    <property type="match status" value="1"/>
</dbReference>
<dbReference type="PROSITE" id="PS00995">
    <property type="entry name" value="TCP1_3"/>
    <property type="match status" value="1"/>
</dbReference>
<organism evidence="10">
    <name type="scientific">Amphimedon queenslandica</name>
    <name type="common">Sponge</name>
    <dbReference type="NCBI Taxonomy" id="400682"/>
    <lineage>
        <taxon>Eukaryota</taxon>
        <taxon>Metazoa</taxon>
        <taxon>Porifera</taxon>
        <taxon>Demospongiae</taxon>
        <taxon>Heteroscleromorpha</taxon>
        <taxon>Haplosclerida</taxon>
        <taxon>Niphatidae</taxon>
        <taxon>Amphimedon</taxon>
    </lineage>
</organism>
<dbReference type="PANTHER" id="PTHR11353">
    <property type="entry name" value="CHAPERONIN"/>
    <property type="match status" value="1"/>
</dbReference>
<keyword evidence="11" id="KW-1185">Reference proteome</keyword>
<dbReference type="SUPFAM" id="SSF48592">
    <property type="entry name" value="GroEL equatorial domain-like"/>
    <property type="match status" value="1"/>
</dbReference>
<dbReference type="EnsemblMetazoa" id="Aqu2.1.38366_001">
    <property type="protein sequence ID" value="Aqu2.1.38366_001"/>
    <property type="gene ID" value="Aqu2.1.38366"/>
</dbReference>
<dbReference type="NCBIfam" id="TIGR02342">
    <property type="entry name" value="chap_CCT_delta"/>
    <property type="match status" value="1"/>
</dbReference>
<dbReference type="GO" id="GO:0005524">
    <property type="term" value="F:ATP binding"/>
    <property type="evidence" value="ECO:0007669"/>
    <property type="project" value="UniProtKB-KW"/>
</dbReference>
<evidence type="ECO:0000256" key="6">
    <source>
        <dbReference type="ARBA" id="ARBA00022840"/>
    </source>
</evidence>
<dbReference type="InterPro" id="IPR017998">
    <property type="entry name" value="Chaperone_TCP-1"/>
</dbReference>
<evidence type="ECO:0000256" key="1">
    <source>
        <dbReference type="ARBA" id="ARBA00004496"/>
    </source>
</evidence>
<dbReference type="Gene3D" id="1.10.560.10">
    <property type="entry name" value="GroEL-like equatorial domain"/>
    <property type="match status" value="1"/>
</dbReference>
<evidence type="ECO:0000256" key="4">
    <source>
        <dbReference type="ARBA" id="ARBA00022490"/>
    </source>
</evidence>
<evidence type="ECO:0000256" key="9">
    <source>
        <dbReference type="RuleBase" id="RU004192"/>
    </source>
</evidence>
<dbReference type="GO" id="GO:0016887">
    <property type="term" value="F:ATP hydrolysis activity"/>
    <property type="evidence" value="ECO:0007669"/>
    <property type="project" value="InterPro"/>
</dbReference>
<dbReference type="CDD" id="cd03338">
    <property type="entry name" value="TCP1_delta"/>
    <property type="match status" value="1"/>
</dbReference>
<evidence type="ECO:0000313" key="10">
    <source>
        <dbReference type="EnsemblMetazoa" id="Aqu2.1.38366_001"/>
    </source>
</evidence>
<dbReference type="eggNOG" id="KOG0358">
    <property type="taxonomic scope" value="Eukaryota"/>
</dbReference>
<evidence type="ECO:0000256" key="3">
    <source>
        <dbReference type="ARBA" id="ARBA00016107"/>
    </source>
</evidence>
<dbReference type="NCBIfam" id="NF041082">
    <property type="entry name" value="thermosome_alpha"/>
    <property type="match status" value="1"/>
</dbReference>
<dbReference type="Gene3D" id="3.30.260.10">
    <property type="entry name" value="TCP-1-like chaperonin intermediate domain"/>
    <property type="match status" value="1"/>
</dbReference>
<dbReference type="SUPFAM" id="SSF54849">
    <property type="entry name" value="GroEL-intermediate domain like"/>
    <property type="match status" value="1"/>
</dbReference>
<dbReference type="Proteomes" id="UP000007879">
    <property type="component" value="Unassembled WGS sequence"/>
</dbReference>
<dbReference type="NCBIfam" id="NF041083">
    <property type="entry name" value="thermosome_beta"/>
    <property type="match status" value="1"/>
</dbReference>
<gene>
    <name evidence="10" type="primary">100639310</name>
</gene>
<dbReference type="AlphaFoldDB" id="A0A1X7VEA1"/>
<evidence type="ECO:0000256" key="5">
    <source>
        <dbReference type="ARBA" id="ARBA00022741"/>
    </source>
</evidence>
<dbReference type="InParanoid" id="A0A1X7VEA1"/>
<dbReference type="FunFam" id="3.50.7.10:FF:000010">
    <property type="entry name" value="T-complex protein 1 subunit delta"/>
    <property type="match status" value="1"/>
</dbReference>
<dbReference type="InterPro" id="IPR054827">
    <property type="entry name" value="thermosome_alpha"/>
</dbReference>